<dbReference type="EMBL" id="ML208259">
    <property type="protein sequence ID" value="TFK77494.1"/>
    <property type="molecule type" value="Genomic_DNA"/>
</dbReference>
<protein>
    <submittedName>
        <fullName evidence="1">Uncharacterized protein</fullName>
    </submittedName>
</protein>
<evidence type="ECO:0000313" key="2">
    <source>
        <dbReference type="Proteomes" id="UP000308600"/>
    </source>
</evidence>
<name>A0ACD3BI62_9AGAR</name>
<proteinExistence type="predicted"/>
<dbReference type="Proteomes" id="UP000308600">
    <property type="component" value="Unassembled WGS sequence"/>
</dbReference>
<reference evidence="1 2" key="1">
    <citation type="journal article" date="2019" name="Nat. Ecol. Evol.">
        <title>Megaphylogeny resolves global patterns of mushroom evolution.</title>
        <authorList>
            <person name="Varga T."/>
            <person name="Krizsan K."/>
            <person name="Foldi C."/>
            <person name="Dima B."/>
            <person name="Sanchez-Garcia M."/>
            <person name="Sanchez-Ramirez S."/>
            <person name="Szollosi G.J."/>
            <person name="Szarkandi J.G."/>
            <person name="Papp V."/>
            <person name="Albert L."/>
            <person name="Andreopoulos W."/>
            <person name="Angelini C."/>
            <person name="Antonin V."/>
            <person name="Barry K.W."/>
            <person name="Bougher N.L."/>
            <person name="Buchanan P."/>
            <person name="Buyck B."/>
            <person name="Bense V."/>
            <person name="Catcheside P."/>
            <person name="Chovatia M."/>
            <person name="Cooper J."/>
            <person name="Damon W."/>
            <person name="Desjardin D."/>
            <person name="Finy P."/>
            <person name="Geml J."/>
            <person name="Haridas S."/>
            <person name="Hughes K."/>
            <person name="Justo A."/>
            <person name="Karasinski D."/>
            <person name="Kautmanova I."/>
            <person name="Kiss B."/>
            <person name="Kocsube S."/>
            <person name="Kotiranta H."/>
            <person name="LaButti K.M."/>
            <person name="Lechner B.E."/>
            <person name="Liimatainen K."/>
            <person name="Lipzen A."/>
            <person name="Lukacs Z."/>
            <person name="Mihaltcheva S."/>
            <person name="Morgado L.N."/>
            <person name="Niskanen T."/>
            <person name="Noordeloos M.E."/>
            <person name="Ohm R.A."/>
            <person name="Ortiz-Santana B."/>
            <person name="Ovrebo C."/>
            <person name="Racz N."/>
            <person name="Riley R."/>
            <person name="Savchenko A."/>
            <person name="Shiryaev A."/>
            <person name="Soop K."/>
            <person name="Spirin V."/>
            <person name="Szebenyi C."/>
            <person name="Tomsovsky M."/>
            <person name="Tulloss R.E."/>
            <person name="Uehling J."/>
            <person name="Grigoriev I.V."/>
            <person name="Vagvolgyi C."/>
            <person name="Papp T."/>
            <person name="Martin F.M."/>
            <person name="Miettinen O."/>
            <person name="Hibbett D.S."/>
            <person name="Nagy L.G."/>
        </authorList>
    </citation>
    <scope>NUCLEOTIDE SEQUENCE [LARGE SCALE GENOMIC DNA]</scope>
    <source>
        <strain evidence="1 2">NL-1719</strain>
    </source>
</reference>
<sequence length="223" mass="24596">MLPLSLEDIRRTARATFAALNSASLDGCLVGSAACSEHGATRMPNDVDILVLTDHKIIEEIQAAIMLADPHFSLSRLDNDPTAPSTVLWYTLSAPREPIRACRVDIFVPGSIQLPLVPLDRIICSSVTNFPVMPLIAVLLHKAIAWVARGRLSGPHARSKQASDIADTKDLLAVARERNLTITHADWLPFWFLHDATQAVELLCEAYPDTRPDWIRTGFQITD</sequence>
<accession>A0ACD3BI62</accession>
<keyword evidence="2" id="KW-1185">Reference proteome</keyword>
<organism evidence="1 2">
    <name type="scientific">Pluteus cervinus</name>
    <dbReference type="NCBI Taxonomy" id="181527"/>
    <lineage>
        <taxon>Eukaryota</taxon>
        <taxon>Fungi</taxon>
        <taxon>Dikarya</taxon>
        <taxon>Basidiomycota</taxon>
        <taxon>Agaricomycotina</taxon>
        <taxon>Agaricomycetes</taxon>
        <taxon>Agaricomycetidae</taxon>
        <taxon>Agaricales</taxon>
        <taxon>Pluteineae</taxon>
        <taxon>Pluteaceae</taxon>
        <taxon>Pluteus</taxon>
    </lineage>
</organism>
<evidence type="ECO:0000313" key="1">
    <source>
        <dbReference type="EMBL" id="TFK77494.1"/>
    </source>
</evidence>
<gene>
    <name evidence="1" type="ORF">BDN72DRAFT_753881</name>
</gene>